<dbReference type="AlphaFoldDB" id="A0A0E9XGW3"/>
<protein>
    <submittedName>
        <fullName evidence="2">Uncharacterized protein</fullName>
    </submittedName>
</protein>
<dbReference type="EMBL" id="GBXM01007497">
    <property type="protein sequence ID" value="JAI01081.1"/>
    <property type="molecule type" value="Transcribed_RNA"/>
</dbReference>
<sequence>MHFPCSCLDMLRKCFPIFQLLFAFQLGAVPLIMFAHETRFRKFGNPCPTVTHWSCPAASPNCSFPTHVSWCECWNAVVMISSLWNTPPPSGLCTWKSPGQPQPHTNQSLAGAQNMLGKTVGDPSISENYHTLYYAQMWLGESNNLIPLLISWEARIKKW</sequence>
<reference evidence="2" key="2">
    <citation type="journal article" date="2015" name="Fish Shellfish Immunol.">
        <title>Early steps in the European eel (Anguilla anguilla)-Vibrio vulnificus interaction in the gills: Role of the RtxA13 toxin.</title>
        <authorList>
            <person name="Callol A."/>
            <person name="Pajuelo D."/>
            <person name="Ebbesson L."/>
            <person name="Teles M."/>
            <person name="MacKenzie S."/>
            <person name="Amaro C."/>
        </authorList>
    </citation>
    <scope>NUCLEOTIDE SEQUENCE</scope>
</reference>
<reference evidence="2" key="1">
    <citation type="submission" date="2014-11" db="EMBL/GenBank/DDBJ databases">
        <authorList>
            <person name="Amaro Gonzalez C."/>
        </authorList>
    </citation>
    <scope>NUCLEOTIDE SEQUENCE</scope>
</reference>
<keyword evidence="1" id="KW-1133">Transmembrane helix</keyword>
<feature type="transmembrane region" description="Helical" evidence="1">
    <location>
        <begin position="17"/>
        <end position="35"/>
    </location>
</feature>
<proteinExistence type="predicted"/>
<evidence type="ECO:0000256" key="1">
    <source>
        <dbReference type="SAM" id="Phobius"/>
    </source>
</evidence>
<organism evidence="2">
    <name type="scientific">Anguilla anguilla</name>
    <name type="common">European freshwater eel</name>
    <name type="synonym">Muraena anguilla</name>
    <dbReference type="NCBI Taxonomy" id="7936"/>
    <lineage>
        <taxon>Eukaryota</taxon>
        <taxon>Metazoa</taxon>
        <taxon>Chordata</taxon>
        <taxon>Craniata</taxon>
        <taxon>Vertebrata</taxon>
        <taxon>Euteleostomi</taxon>
        <taxon>Actinopterygii</taxon>
        <taxon>Neopterygii</taxon>
        <taxon>Teleostei</taxon>
        <taxon>Anguilliformes</taxon>
        <taxon>Anguillidae</taxon>
        <taxon>Anguilla</taxon>
    </lineage>
</organism>
<accession>A0A0E9XGW3</accession>
<keyword evidence="1" id="KW-0812">Transmembrane</keyword>
<name>A0A0E9XGW3_ANGAN</name>
<keyword evidence="1" id="KW-0472">Membrane</keyword>
<evidence type="ECO:0000313" key="2">
    <source>
        <dbReference type="EMBL" id="JAI01081.1"/>
    </source>
</evidence>